<accession>A0A191WI47</accession>
<dbReference type="RefSeq" id="WP_067878964.1">
    <property type="nucleotide sequence ID" value="NZ_CP013979.1"/>
</dbReference>
<keyword evidence="3" id="KW-1185">Reference proteome</keyword>
<feature type="transmembrane region" description="Helical" evidence="1">
    <location>
        <begin position="97"/>
        <end position="114"/>
    </location>
</feature>
<protein>
    <submittedName>
        <fullName evidence="2">Uncharacterized protein</fullName>
    </submittedName>
</protein>
<feature type="transmembrane region" description="Helical" evidence="1">
    <location>
        <begin position="126"/>
        <end position="146"/>
    </location>
</feature>
<proteinExistence type="predicted"/>
<dbReference type="AlphaFoldDB" id="A0A191WI47"/>
<reference evidence="2 3" key="1">
    <citation type="journal article" date="2016" name="Int. J. Syst. Evol. Microbiol.">
        <title>Agromyces aureus sp. nov., isolated from the rhizosphere of Salix caprea L. grown in a heavy-metal-contaminated soil.</title>
        <authorList>
            <person name="Corretto E."/>
            <person name="Antonielli L."/>
            <person name="Sessitsch A."/>
            <person name="Compant S."/>
            <person name="Gorfer M."/>
            <person name="Kuffner M."/>
            <person name="Brader G."/>
        </authorList>
    </citation>
    <scope>NUCLEOTIDE SEQUENCE [LARGE SCALE GENOMIC DNA]</scope>
    <source>
        <strain evidence="2 3">AR33</strain>
    </source>
</reference>
<keyword evidence="1" id="KW-1133">Transmembrane helix</keyword>
<dbReference type="STRING" id="453304.ATC03_15385"/>
<evidence type="ECO:0000313" key="3">
    <source>
        <dbReference type="Proteomes" id="UP000078437"/>
    </source>
</evidence>
<reference evidence="3" key="2">
    <citation type="submission" date="2016-01" db="EMBL/GenBank/DDBJ databases">
        <title>Complete genome sequence of Agromyces aureus AR33T and comparison with related organisms.</title>
        <authorList>
            <person name="Corretto E."/>
            <person name="Antonielli L."/>
            <person name="Sessitsch A."/>
            <person name="Brader G."/>
        </authorList>
    </citation>
    <scope>NUCLEOTIDE SEQUENCE [LARGE SCALE GENOMIC DNA]</scope>
    <source>
        <strain evidence="3">AR33</strain>
    </source>
</reference>
<gene>
    <name evidence="2" type="ORF">ATC03_15385</name>
</gene>
<dbReference type="EMBL" id="CP013979">
    <property type="protein sequence ID" value="ANJ27892.1"/>
    <property type="molecule type" value="Genomic_DNA"/>
</dbReference>
<evidence type="ECO:0000256" key="1">
    <source>
        <dbReference type="SAM" id="Phobius"/>
    </source>
</evidence>
<keyword evidence="1" id="KW-0472">Membrane</keyword>
<feature type="transmembrane region" description="Helical" evidence="1">
    <location>
        <begin position="158"/>
        <end position="180"/>
    </location>
</feature>
<keyword evidence="1" id="KW-0812">Transmembrane</keyword>
<dbReference type="Proteomes" id="UP000078437">
    <property type="component" value="Chromosome"/>
</dbReference>
<evidence type="ECO:0000313" key="2">
    <source>
        <dbReference type="EMBL" id="ANJ27892.1"/>
    </source>
</evidence>
<dbReference type="KEGG" id="agy:ATC03_15385"/>
<name>A0A191WI47_9MICO</name>
<organism evidence="2 3">
    <name type="scientific">Agromyces aureus</name>
    <dbReference type="NCBI Taxonomy" id="453304"/>
    <lineage>
        <taxon>Bacteria</taxon>
        <taxon>Bacillati</taxon>
        <taxon>Actinomycetota</taxon>
        <taxon>Actinomycetes</taxon>
        <taxon>Micrococcales</taxon>
        <taxon>Microbacteriaceae</taxon>
        <taxon>Agromyces</taxon>
    </lineage>
</organism>
<feature type="transmembrane region" description="Helical" evidence="1">
    <location>
        <begin position="192"/>
        <end position="215"/>
    </location>
</feature>
<sequence>MGRRLLTHVRAGHPMTGREAPTDVVRARLVEAVRALPSDLSAAEVLDRVPVMALVASHEDAAKAYGGVVSTLERAELDRVRPMQGAAPKHTSRSYRWLSVIALVLAMSAPALILTGRTGNAALDPISGALPAGLLMAASFGLFVWLEPRRTSNPLFHAGNFSAVMFVFFPVVWALGVFVVAGESEELPYAPLAVFGLVLQILSIVGCLVLAVFAFRHDRERPRWAAGRKVRTSSALPSEIAESPEYRAKLDHRLTEWRRHVHGVSTAGERAALLAAELDAVHLLAERGTITAEQRVDAEQRVRARTDWS</sequence>
<dbReference type="OrthoDB" id="5000891at2"/>